<dbReference type="PANTHER" id="PTHR11614">
    <property type="entry name" value="PHOSPHOLIPASE-RELATED"/>
    <property type="match status" value="1"/>
</dbReference>
<dbReference type="SUPFAM" id="SSF53474">
    <property type="entry name" value="alpha/beta-Hydrolases"/>
    <property type="match status" value="1"/>
</dbReference>
<dbReference type="Pfam" id="PF12146">
    <property type="entry name" value="Hydrolase_4"/>
    <property type="match status" value="1"/>
</dbReference>
<dbReference type="InterPro" id="IPR022742">
    <property type="entry name" value="Hydrolase_4"/>
</dbReference>
<sequence length="312" mass="33437">MFDTRTSFDSPSGATLNLYRATARGHERGVLLVLHGLAEHAGRYARFAGEMAGRGFHVYAHDHRGHGSTSARDAPLRRFGKTEGGAKVLADCASVLTEADREHHGLPVILFGHSMGAHIALNVAIRRGAALAGLALWNADFTFGRKETLGLAALKVERALKGSDVASELFARATFGAWGRSVPDRRTEADWLSHDAAAVEAYRRDPLCGWTPTNSLAMDLLGLVRDASGEAAWARLPSALPVHVLGGAEDPATRQGAAARDLAGGLRHAGSRDVELLILEGARHEALNEIEPIRRMALAGFETWLDRILPAA</sequence>
<dbReference type="AlphaFoldDB" id="A0A917E2C4"/>
<dbReference type="InterPro" id="IPR051044">
    <property type="entry name" value="MAG_DAG_Lipase"/>
</dbReference>
<keyword evidence="3" id="KW-1185">Reference proteome</keyword>
<dbReference type="InterPro" id="IPR029058">
    <property type="entry name" value="AB_hydrolase_fold"/>
</dbReference>
<proteinExistence type="predicted"/>
<reference evidence="2" key="1">
    <citation type="journal article" date="2014" name="Int. J. Syst. Evol. Microbiol.">
        <title>Complete genome sequence of Corynebacterium casei LMG S-19264T (=DSM 44701T), isolated from a smear-ripened cheese.</title>
        <authorList>
            <consortium name="US DOE Joint Genome Institute (JGI-PGF)"/>
            <person name="Walter F."/>
            <person name="Albersmeier A."/>
            <person name="Kalinowski J."/>
            <person name="Ruckert C."/>
        </authorList>
    </citation>
    <scope>NUCLEOTIDE SEQUENCE</scope>
    <source>
        <strain evidence="2">CGMCC 1.15367</strain>
    </source>
</reference>
<dbReference type="Gene3D" id="3.40.50.1820">
    <property type="entry name" value="alpha/beta hydrolase"/>
    <property type="match status" value="1"/>
</dbReference>
<reference evidence="2" key="2">
    <citation type="submission" date="2020-09" db="EMBL/GenBank/DDBJ databases">
        <authorList>
            <person name="Sun Q."/>
            <person name="Zhou Y."/>
        </authorList>
    </citation>
    <scope>NUCLEOTIDE SEQUENCE</scope>
    <source>
        <strain evidence="2">CGMCC 1.15367</strain>
    </source>
</reference>
<evidence type="ECO:0000259" key="1">
    <source>
        <dbReference type="Pfam" id="PF12146"/>
    </source>
</evidence>
<feature type="domain" description="Serine aminopeptidase S33" evidence="1">
    <location>
        <begin position="26"/>
        <end position="290"/>
    </location>
</feature>
<dbReference type="RefSeq" id="WP_188906995.1">
    <property type="nucleotide sequence ID" value="NZ_BMIQ01000001.1"/>
</dbReference>
<evidence type="ECO:0000313" key="2">
    <source>
        <dbReference type="EMBL" id="GGD92563.1"/>
    </source>
</evidence>
<accession>A0A917E2C4</accession>
<dbReference type="Proteomes" id="UP000644699">
    <property type="component" value="Unassembled WGS sequence"/>
</dbReference>
<protein>
    <submittedName>
        <fullName evidence="2">Lysophospholipase</fullName>
    </submittedName>
</protein>
<dbReference type="EMBL" id="BMIQ01000001">
    <property type="protein sequence ID" value="GGD92563.1"/>
    <property type="molecule type" value="Genomic_DNA"/>
</dbReference>
<organism evidence="2 3">
    <name type="scientific">Aureimonas endophytica</name>
    <dbReference type="NCBI Taxonomy" id="2027858"/>
    <lineage>
        <taxon>Bacteria</taxon>
        <taxon>Pseudomonadati</taxon>
        <taxon>Pseudomonadota</taxon>
        <taxon>Alphaproteobacteria</taxon>
        <taxon>Hyphomicrobiales</taxon>
        <taxon>Aurantimonadaceae</taxon>
        <taxon>Aureimonas</taxon>
    </lineage>
</organism>
<name>A0A917E2C4_9HYPH</name>
<comment type="caution">
    <text evidence="2">The sequence shown here is derived from an EMBL/GenBank/DDBJ whole genome shotgun (WGS) entry which is preliminary data.</text>
</comment>
<gene>
    <name evidence="2" type="ORF">GCM10011390_09110</name>
</gene>
<evidence type="ECO:0000313" key="3">
    <source>
        <dbReference type="Proteomes" id="UP000644699"/>
    </source>
</evidence>